<dbReference type="InterPro" id="IPR016155">
    <property type="entry name" value="Mopterin_synth/thiamin_S_b"/>
</dbReference>
<dbReference type="InterPro" id="IPR010035">
    <property type="entry name" value="Thi_S"/>
</dbReference>
<dbReference type="RefSeq" id="WP_017492754.1">
    <property type="nucleotide sequence ID" value="NZ_CAUQAZ010000115.1"/>
</dbReference>
<dbReference type="Gene3D" id="3.10.20.30">
    <property type="match status" value="1"/>
</dbReference>
<dbReference type="STRING" id="1646377.BS640_20860"/>
<dbReference type="AlphaFoldDB" id="A0A1X0W9R1"/>
<dbReference type="PANTHER" id="PTHR34472:SF1">
    <property type="entry name" value="SULFUR CARRIER PROTEIN THIS"/>
    <property type="match status" value="1"/>
</dbReference>
<accession>A0A1X0W9R1</accession>
<dbReference type="GeneID" id="93567893"/>
<protein>
    <submittedName>
        <fullName evidence="1">Sulfur carrier protein ThiS</fullName>
    </submittedName>
</protein>
<dbReference type="InterPro" id="IPR003749">
    <property type="entry name" value="ThiS/MoaD-like"/>
</dbReference>
<proteinExistence type="predicted"/>
<dbReference type="InterPro" id="IPR012675">
    <property type="entry name" value="Beta-grasp_dom_sf"/>
</dbReference>
<organism evidence="1 2">
    <name type="scientific">Rouxiella badensis</name>
    <dbReference type="NCBI Taxonomy" id="1646377"/>
    <lineage>
        <taxon>Bacteria</taxon>
        <taxon>Pseudomonadati</taxon>
        <taxon>Pseudomonadota</taxon>
        <taxon>Gammaproteobacteria</taxon>
        <taxon>Enterobacterales</taxon>
        <taxon>Yersiniaceae</taxon>
        <taxon>Rouxiella</taxon>
    </lineage>
</organism>
<dbReference type="EMBL" id="MRWE01000050">
    <property type="protein sequence ID" value="ORJ23538.1"/>
    <property type="molecule type" value="Genomic_DNA"/>
</dbReference>
<dbReference type="CDD" id="cd00565">
    <property type="entry name" value="Ubl_ThiS"/>
    <property type="match status" value="1"/>
</dbReference>
<reference evidence="1 2" key="1">
    <citation type="journal article" date="2017" name="Int. J. Syst. Evol. Microbiol.">
        <title>Rouxiella badensis sp. nov. and Rouxiella silvae sp. nov. isolated from peat bog soil in Germany and emendation of the genus description.</title>
        <authorList>
            <person name="Le Fleche-Mateos A."/>
            <person name="Kugler J.H."/>
            <person name="Hansen S.H."/>
            <person name="Syldatk C."/>
            <person name="Hausmann R."/>
            <person name="Lomprez F."/>
            <person name="Vandenbogaert M."/>
            <person name="Manuguerra J.C."/>
            <person name="Grimont P.A."/>
        </authorList>
    </citation>
    <scope>NUCLEOTIDE SEQUENCE [LARGE SCALE GENOMIC DNA]</scope>
    <source>
        <strain evidence="1 2">DSM 100043</strain>
    </source>
</reference>
<dbReference type="PANTHER" id="PTHR34472">
    <property type="entry name" value="SULFUR CARRIER PROTEIN THIS"/>
    <property type="match status" value="1"/>
</dbReference>
<keyword evidence="2" id="KW-1185">Reference proteome</keyword>
<sequence length="66" mass="7163">MKVIVNDEDYRFDAPLTVDALLSFLEHPLSGSALAVNQVIVPRPQWAELVLKDGDNVVVFQAIAGG</sequence>
<dbReference type="SUPFAM" id="SSF54285">
    <property type="entry name" value="MoaD/ThiS"/>
    <property type="match status" value="1"/>
</dbReference>
<evidence type="ECO:0000313" key="1">
    <source>
        <dbReference type="EMBL" id="ORJ23538.1"/>
    </source>
</evidence>
<dbReference type="NCBIfam" id="TIGR01683">
    <property type="entry name" value="thiS"/>
    <property type="match status" value="1"/>
</dbReference>
<name>A0A1X0W9R1_9GAMM</name>
<gene>
    <name evidence="1" type="ORF">BS640_20860</name>
</gene>
<comment type="caution">
    <text evidence="1">The sequence shown here is derived from an EMBL/GenBank/DDBJ whole genome shotgun (WGS) entry which is preliminary data.</text>
</comment>
<evidence type="ECO:0000313" key="2">
    <source>
        <dbReference type="Proteomes" id="UP000192536"/>
    </source>
</evidence>
<dbReference type="Proteomes" id="UP000192536">
    <property type="component" value="Unassembled WGS sequence"/>
</dbReference>
<dbReference type="Pfam" id="PF02597">
    <property type="entry name" value="ThiS"/>
    <property type="match status" value="1"/>
</dbReference>